<evidence type="ECO:0000259" key="11">
    <source>
        <dbReference type="PROSITE" id="PS51900"/>
    </source>
</evidence>
<dbReference type="Gene3D" id="1.10.150.130">
    <property type="match status" value="1"/>
</dbReference>
<dbReference type="Proteomes" id="UP000603434">
    <property type="component" value="Unassembled WGS sequence"/>
</dbReference>
<evidence type="ECO:0000256" key="2">
    <source>
        <dbReference type="ARBA" id="ARBA00008857"/>
    </source>
</evidence>
<evidence type="ECO:0000256" key="3">
    <source>
        <dbReference type="ARBA" id="ARBA00022490"/>
    </source>
</evidence>
<gene>
    <name evidence="12" type="ORF">H8E23_06890</name>
</gene>
<organism evidence="12 13">
    <name type="scientific">Candidatus Desulfatibia profunda</name>
    <dbReference type="NCBI Taxonomy" id="2841695"/>
    <lineage>
        <taxon>Bacteria</taxon>
        <taxon>Pseudomonadati</taxon>
        <taxon>Thermodesulfobacteriota</taxon>
        <taxon>Desulfobacteria</taxon>
        <taxon>Desulfobacterales</taxon>
        <taxon>Desulfobacterales incertae sedis</taxon>
        <taxon>Candidatus Desulfatibia</taxon>
    </lineage>
</organism>
<comment type="caution">
    <text evidence="12">The sequence shown here is derived from an EMBL/GenBank/DDBJ whole genome shotgun (WGS) entry which is preliminary data.</text>
</comment>
<dbReference type="InterPro" id="IPR004107">
    <property type="entry name" value="Integrase_SAM-like_N"/>
</dbReference>
<protein>
    <submittedName>
        <fullName evidence="12">Integron integrase</fullName>
    </submittedName>
</protein>
<evidence type="ECO:0000256" key="6">
    <source>
        <dbReference type="ARBA" id="ARBA00023172"/>
    </source>
</evidence>
<keyword evidence="6" id="KW-0233">DNA recombination</keyword>
<comment type="subcellular location">
    <subcellularLocation>
        <location evidence="1">Cytoplasm</location>
    </subcellularLocation>
</comment>
<comment type="function">
    <text evidence="7">Site-specific tyrosine recombinase, which acts by catalyzing the cutting and rejoining of the recombining DNA molecules. The XerC-XerD complex is essential to convert dimers of the bacterial chromosome into monomers to permit their segregation at cell division. It also contributes to the segregational stability of plasmids.</text>
</comment>
<evidence type="ECO:0000256" key="5">
    <source>
        <dbReference type="ARBA" id="ARBA00023125"/>
    </source>
</evidence>
<evidence type="ECO:0000256" key="9">
    <source>
        <dbReference type="PROSITE-ProRule" id="PRU01248"/>
    </source>
</evidence>
<evidence type="ECO:0000256" key="1">
    <source>
        <dbReference type="ARBA" id="ARBA00004496"/>
    </source>
</evidence>
<evidence type="ECO:0000259" key="10">
    <source>
        <dbReference type="PROSITE" id="PS51898"/>
    </source>
</evidence>
<dbReference type="GO" id="GO:0003677">
    <property type="term" value="F:DNA binding"/>
    <property type="evidence" value="ECO:0007669"/>
    <property type="project" value="UniProtKB-UniRule"/>
</dbReference>
<dbReference type="InterPro" id="IPR044068">
    <property type="entry name" value="CB"/>
</dbReference>
<dbReference type="NCBIfam" id="TIGR02249">
    <property type="entry name" value="integrase_gron"/>
    <property type="match status" value="1"/>
</dbReference>
<dbReference type="GO" id="GO:0006310">
    <property type="term" value="P:DNA recombination"/>
    <property type="evidence" value="ECO:0007669"/>
    <property type="project" value="UniProtKB-KW"/>
</dbReference>
<keyword evidence="3" id="KW-0963">Cytoplasm</keyword>
<dbReference type="InterPro" id="IPR011946">
    <property type="entry name" value="Integrase_integron-type"/>
</dbReference>
<dbReference type="InterPro" id="IPR050090">
    <property type="entry name" value="Tyrosine_recombinase_XerCD"/>
</dbReference>
<dbReference type="InterPro" id="IPR011010">
    <property type="entry name" value="DNA_brk_join_enz"/>
</dbReference>
<dbReference type="EMBL" id="JACNJH010000120">
    <property type="protein sequence ID" value="MBC8361106.1"/>
    <property type="molecule type" value="Genomic_DNA"/>
</dbReference>
<feature type="domain" description="Core-binding (CB)" evidence="11">
    <location>
        <begin position="8"/>
        <end position="91"/>
    </location>
</feature>
<dbReference type="InterPro" id="IPR010998">
    <property type="entry name" value="Integrase_recombinase_N"/>
</dbReference>
<dbReference type="GO" id="GO:0005737">
    <property type="term" value="C:cytoplasm"/>
    <property type="evidence" value="ECO:0007669"/>
    <property type="project" value="UniProtKB-SubCell"/>
</dbReference>
<dbReference type="FunFam" id="1.10.443.10:FF:000007">
    <property type="entry name" value="Tyrosine recombinase XerC"/>
    <property type="match status" value="1"/>
</dbReference>
<dbReference type="AlphaFoldDB" id="A0A8J6NQF3"/>
<dbReference type="PROSITE" id="PS51900">
    <property type="entry name" value="CB"/>
    <property type="match status" value="1"/>
</dbReference>
<dbReference type="Pfam" id="PF13495">
    <property type="entry name" value="Phage_int_SAM_4"/>
    <property type="match status" value="1"/>
</dbReference>
<dbReference type="InterPro" id="IPR013762">
    <property type="entry name" value="Integrase-like_cat_sf"/>
</dbReference>
<sequence>MNRDLYKNSKPRLLDQVRNAIRTKHYSIRTEESYIRWIKQFILFHNKRHPKDMGAKEVNAFLNHLAVKRKVAAATQTQALCAIVFLYKRILDRDIGTLDNLIRARKKKNLPVVFTREEARKVLENLSGTHWLMANLLYGSGLRLMECVRLRVKDVDFGYNQIVVRDGKGNKDRLTMLPQTVAHDLKKHLEKVKIQHEHDLAQGYGSVYLPNALARKYRGAENSWIWQYVFPSSKISVDPRSGVMRRHHVNQQYLHRAVKSAVQQSRIYKAASCHTFRHAFATHLIEDGYDIRTVQELLGHKDVSTTMVYTHVLSKGGRGVRSPIDAI</sequence>
<comment type="similarity">
    <text evidence="2">Belongs to the 'phage' integrase family.</text>
</comment>
<dbReference type="PROSITE" id="PS51898">
    <property type="entry name" value="TYR_RECOMBINASE"/>
    <property type="match status" value="1"/>
</dbReference>
<dbReference type="Pfam" id="PF00589">
    <property type="entry name" value="Phage_integrase"/>
    <property type="match status" value="1"/>
</dbReference>
<dbReference type="PANTHER" id="PTHR30349">
    <property type="entry name" value="PHAGE INTEGRASE-RELATED"/>
    <property type="match status" value="1"/>
</dbReference>
<dbReference type="SUPFAM" id="SSF56349">
    <property type="entry name" value="DNA breaking-rejoining enzymes"/>
    <property type="match status" value="1"/>
</dbReference>
<keyword evidence="4" id="KW-0229">DNA integration</keyword>
<comment type="subunit">
    <text evidence="8">Forms a cyclic heterotetrameric complex composed of two molecules of XerC and two molecules of XerD.</text>
</comment>
<dbReference type="CDD" id="cd01193">
    <property type="entry name" value="INT_IntI_C"/>
    <property type="match status" value="1"/>
</dbReference>
<name>A0A8J6NQF3_9BACT</name>
<evidence type="ECO:0000313" key="12">
    <source>
        <dbReference type="EMBL" id="MBC8361106.1"/>
    </source>
</evidence>
<dbReference type="Gene3D" id="1.10.443.10">
    <property type="entry name" value="Intergrase catalytic core"/>
    <property type="match status" value="1"/>
</dbReference>
<evidence type="ECO:0000256" key="8">
    <source>
        <dbReference type="ARBA" id="ARBA00038613"/>
    </source>
</evidence>
<keyword evidence="5 9" id="KW-0238">DNA-binding</keyword>
<evidence type="ECO:0000256" key="4">
    <source>
        <dbReference type="ARBA" id="ARBA00022908"/>
    </source>
</evidence>
<dbReference type="InterPro" id="IPR002104">
    <property type="entry name" value="Integrase_catalytic"/>
</dbReference>
<feature type="domain" description="Tyr recombinase" evidence="10">
    <location>
        <begin position="109"/>
        <end position="322"/>
    </location>
</feature>
<evidence type="ECO:0000256" key="7">
    <source>
        <dbReference type="ARBA" id="ARBA00037721"/>
    </source>
</evidence>
<proteinExistence type="inferred from homology"/>
<dbReference type="PANTHER" id="PTHR30349:SF64">
    <property type="entry name" value="PROPHAGE INTEGRASE INTD-RELATED"/>
    <property type="match status" value="1"/>
</dbReference>
<accession>A0A8J6NQF3</accession>
<evidence type="ECO:0000313" key="13">
    <source>
        <dbReference type="Proteomes" id="UP000603434"/>
    </source>
</evidence>
<reference evidence="12 13" key="1">
    <citation type="submission" date="2020-08" db="EMBL/GenBank/DDBJ databases">
        <title>Bridging the membrane lipid divide: bacteria of the FCB group superphylum have the potential to synthesize archaeal ether lipids.</title>
        <authorList>
            <person name="Villanueva L."/>
            <person name="Von Meijenfeldt F.A.B."/>
            <person name="Westbye A.B."/>
            <person name="Yadav S."/>
            <person name="Hopmans E.C."/>
            <person name="Dutilh B.E."/>
            <person name="Sinninghe Damste J.S."/>
        </authorList>
    </citation>
    <scope>NUCLEOTIDE SEQUENCE [LARGE SCALE GENOMIC DNA]</scope>
    <source>
        <strain evidence="12">NIOZ-UU30</strain>
    </source>
</reference>
<dbReference type="GO" id="GO:0015074">
    <property type="term" value="P:DNA integration"/>
    <property type="evidence" value="ECO:0007669"/>
    <property type="project" value="UniProtKB-KW"/>
</dbReference>